<reference evidence="1" key="1">
    <citation type="journal article" date="2021" name="Proc. Natl. Acad. Sci. U.S.A.">
        <title>A Catalog of Tens of Thousands of Viruses from Human Metagenomes Reveals Hidden Associations with Chronic Diseases.</title>
        <authorList>
            <person name="Tisza M.J."/>
            <person name="Buck C.B."/>
        </authorList>
    </citation>
    <scope>NUCLEOTIDE SEQUENCE</scope>
    <source>
        <strain evidence="1">Ctiha2</strain>
    </source>
</reference>
<protein>
    <submittedName>
        <fullName evidence="1">DNA-directed RNA polymerase</fullName>
    </submittedName>
</protein>
<dbReference type="EMBL" id="BK059104">
    <property type="protein sequence ID" value="DAE30514.1"/>
    <property type="molecule type" value="Genomic_DNA"/>
</dbReference>
<proteinExistence type="predicted"/>
<evidence type="ECO:0000313" key="1">
    <source>
        <dbReference type="EMBL" id="DAE30514.1"/>
    </source>
</evidence>
<sequence>MSLIDYDELVCRSCGHIGLLPDGDFDVVCPECDDEYSLIDEYHRDDEEDEDDL</sequence>
<accession>A0A8S5RHC1</accession>
<name>A0A8S5RHC1_9VIRU</name>
<keyword evidence="1" id="KW-0240">DNA-directed RNA polymerase</keyword>
<keyword evidence="1" id="KW-0804">Transcription</keyword>
<organism evidence="1">
    <name type="scientific">virus sp. ctiha2</name>
    <dbReference type="NCBI Taxonomy" id="2827299"/>
    <lineage>
        <taxon>Viruses</taxon>
    </lineage>
</organism>
<dbReference type="GO" id="GO:0000428">
    <property type="term" value="C:DNA-directed RNA polymerase complex"/>
    <property type="evidence" value="ECO:0007669"/>
    <property type="project" value="UniProtKB-KW"/>
</dbReference>